<dbReference type="Gene3D" id="3.90.1150.10">
    <property type="entry name" value="Aspartate Aminotransferase, domain 1"/>
    <property type="match status" value="1"/>
</dbReference>
<dbReference type="GO" id="GO:0030170">
    <property type="term" value="F:pyridoxal phosphate binding"/>
    <property type="evidence" value="ECO:0007669"/>
    <property type="project" value="UniProtKB-UniRule"/>
</dbReference>
<keyword evidence="1 4" id="KW-0662">Pyridine nucleotide biosynthesis</keyword>
<feature type="binding site" evidence="4">
    <location>
        <position position="107"/>
    </location>
    <ligand>
        <name>pyridoxal 5'-phosphate</name>
        <dbReference type="ChEBI" id="CHEBI:597326"/>
    </ligand>
</feature>
<dbReference type="GO" id="GO:0030429">
    <property type="term" value="F:kynureninase activity"/>
    <property type="evidence" value="ECO:0007669"/>
    <property type="project" value="UniProtKB-UniRule"/>
</dbReference>
<feature type="binding site" evidence="4">
    <location>
        <position position="275"/>
    </location>
    <ligand>
        <name>pyridoxal 5'-phosphate</name>
        <dbReference type="ChEBI" id="CHEBI:597326"/>
    </ligand>
</feature>
<organism evidence="7 8">
    <name type="scientific">Hymenobacter jejuensis</name>
    <dbReference type="NCBI Taxonomy" id="2502781"/>
    <lineage>
        <taxon>Bacteria</taxon>
        <taxon>Pseudomonadati</taxon>
        <taxon>Bacteroidota</taxon>
        <taxon>Cytophagia</taxon>
        <taxon>Cytophagales</taxon>
        <taxon>Hymenobacteraceae</taxon>
        <taxon>Hymenobacter</taxon>
    </lineage>
</organism>
<dbReference type="PIRSF" id="PIRSF038800">
    <property type="entry name" value="KYNU"/>
    <property type="match status" value="1"/>
</dbReference>
<accession>A0A5B7ZXN8</accession>
<dbReference type="GO" id="GO:0097053">
    <property type="term" value="P:L-kynurenine catabolic process"/>
    <property type="evidence" value="ECO:0007669"/>
    <property type="project" value="UniProtKB-UniRule"/>
</dbReference>
<evidence type="ECO:0000313" key="8">
    <source>
        <dbReference type="Proteomes" id="UP000305398"/>
    </source>
</evidence>
<comment type="catalytic activity">
    <reaction evidence="6">
        <text>3-hydroxy-L-kynurenine + H2O = 3-hydroxyanthranilate + L-alanine + H(+)</text>
        <dbReference type="Rhea" id="RHEA:25143"/>
        <dbReference type="ChEBI" id="CHEBI:15377"/>
        <dbReference type="ChEBI" id="CHEBI:15378"/>
        <dbReference type="ChEBI" id="CHEBI:36559"/>
        <dbReference type="ChEBI" id="CHEBI:57972"/>
        <dbReference type="ChEBI" id="CHEBI:58125"/>
        <dbReference type="EC" id="3.7.1.3"/>
    </reaction>
</comment>
<comment type="pathway">
    <text evidence="4 6">Amino-acid degradation; L-kynurenine degradation; L-alanine and anthranilate from L-kynurenine: step 1/1.</text>
</comment>
<dbReference type="AlphaFoldDB" id="A0A5B7ZXN8"/>
<reference evidence="7 8" key="1">
    <citation type="submission" date="2019-06" db="EMBL/GenBank/DDBJ databases">
        <authorList>
            <person name="Srinivasan S."/>
        </authorList>
    </citation>
    <scope>NUCLEOTIDE SEQUENCE [LARGE SCALE GENOMIC DNA]</scope>
    <source>
        <strain evidence="7 8">17J68-5</strain>
    </source>
</reference>
<feature type="modified residue" description="N6-(pyridoxal phosphate)lysine" evidence="4">
    <location>
        <position position="245"/>
    </location>
</feature>
<dbReference type="GO" id="GO:0009435">
    <property type="term" value="P:NAD+ biosynthetic process"/>
    <property type="evidence" value="ECO:0007669"/>
    <property type="project" value="UniProtKB-UniRule"/>
</dbReference>
<dbReference type="InterPro" id="IPR010111">
    <property type="entry name" value="Kynureninase"/>
</dbReference>
<keyword evidence="2 4" id="KW-0378">Hydrolase</keyword>
<dbReference type="EMBL" id="CP040896">
    <property type="protein sequence ID" value="QDA59941.1"/>
    <property type="molecule type" value="Genomic_DNA"/>
</dbReference>
<dbReference type="NCBIfam" id="TIGR01814">
    <property type="entry name" value="kynureninase"/>
    <property type="match status" value="1"/>
</dbReference>
<dbReference type="Gene3D" id="3.40.640.10">
    <property type="entry name" value="Type I PLP-dependent aspartate aminotransferase-like (Major domain)"/>
    <property type="match status" value="1"/>
</dbReference>
<gene>
    <name evidence="4 7" type="primary">kynU</name>
    <name evidence="7" type="ORF">FHG12_07370</name>
</gene>
<dbReference type="GO" id="GO:0005737">
    <property type="term" value="C:cytoplasm"/>
    <property type="evidence" value="ECO:0007669"/>
    <property type="project" value="UniProtKB-UniRule"/>
</dbReference>
<keyword evidence="3 4" id="KW-0663">Pyridoxal phosphate</keyword>
<dbReference type="InterPro" id="IPR015421">
    <property type="entry name" value="PyrdxlP-dep_Trfase_major"/>
</dbReference>
<dbReference type="GO" id="GO:0019441">
    <property type="term" value="P:L-tryptophan catabolic process to kynurenine"/>
    <property type="evidence" value="ECO:0007669"/>
    <property type="project" value="TreeGrafter"/>
</dbReference>
<dbReference type="HAMAP" id="MF_01970">
    <property type="entry name" value="Kynureninase"/>
    <property type="match status" value="1"/>
</dbReference>
<dbReference type="PANTHER" id="PTHR14084:SF0">
    <property type="entry name" value="KYNURENINASE"/>
    <property type="match status" value="1"/>
</dbReference>
<comment type="pathway">
    <text evidence="4 6">Cofactor biosynthesis; NAD(+) biosynthesis; quinolinate from L-kynurenine: step 2/3.</text>
</comment>
<dbReference type="RefSeq" id="WP_139515120.1">
    <property type="nucleotide sequence ID" value="NZ_CP040896.1"/>
</dbReference>
<dbReference type="InterPro" id="IPR015422">
    <property type="entry name" value="PyrdxlP-dep_Trfase_small"/>
</dbReference>
<dbReference type="KEGG" id="hyj:FHG12_07370"/>
<feature type="binding site" evidence="4">
    <location>
        <position position="106"/>
    </location>
    <ligand>
        <name>pyridoxal 5'-phosphate</name>
        <dbReference type="ChEBI" id="CHEBI:597326"/>
    </ligand>
</feature>
<dbReference type="Proteomes" id="UP000305398">
    <property type="component" value="Chromosome"/>
</dbReference>
<keyword evidence="8" id="KW-1185">Reference proteome</keyword>
<evidence type="ECO:0000256" key="5">
    <source>
        <dbReference type="NCBIfam" id="TIGR01814"/>
    </source>
</evidence>
<dbReference type="InterPro" id="IPR015424">
    <property type="entry name" value="PyrdxlP-dep_Trfase"/>
</dbReference>
<evidence type="ECO:0000256" key="6">
    <source>
        <dbReference type="PIRNR" id="PIRNR038800"/>
    </source>
</evidence>
<comment type="similarity">
    <text evidence="4 6">Belongs to the kynureninase family.</text>
</comment>
<comment type="cofactor">
    <cofactor evidence="4 6">
        <name>pyridoxal 5'-phosphate</name>
        <dbReference type="ChEBI" id="CHEBI:597326"/>
    </cofactor>
</comment>
<dbReference type="GO" id="GO:0019805">
    <property type="term" value="P:quinolinate biosynthetic process"/>
    <property type="evidence" value="ECO:0007669"/>
    <property type="project" value="UniProtKB-UniRule"/>
</dbReference>
<dbReference type="OrthoDB" id="9812626at2"/>
<comment type="catalytic activity">
    <reaction evidence="4 6">
        <text>L-kynurenine + H2O = anthranilate + L-alanine + H(+)</text>
        <dbReference type="Rhea" id="RHEA:16813"/>
        <dbReference type="ChEBI" id="CHEBI:15377"/>
        <dbReference type="ChEBI" id="CHEBI:15378"/>
        <dbReference type="ChEBI" id="CHEBI:16567"/>
        <dbReference type="ChEBI" id="CHEBI:57959"/>
        <dbReference type="ChEBI" id="CHEBI:57972"/>
        <dbReference type="EC" id="3.7.1.3"/>
    </reaction>
</comment>
<dbReference type="FunFam" id="3.40.640.10:FF:000031">
    <property type="entry name" value="Kynureninase"/>
    <property type="match status" value="1"/>
</dbReference>
<feature type="binding site" evidence="4">
    <location>
        <position position="219"/>
    </location>
    <ligand>
        <name>pyridoxal 5'-phosphate</name>
        <dbReference type="ChEBI" id="CHEBI:597326"/>
    </ligand>
</feature>
<dbReference type="EC" id="3.7.1.3" evidence="4 5"/>
<feature type="binding site" evidence="4">
    <location>
        <position position="303"/>
    </location>
    <ligand>
        <name>pyridoxal 5'-phosphate</name>
        <dbReference type="ChEBI" id="CHEBI:597326"/>
    </ligand>
</feature>
<evidence type="ECO:0000256" key="2">
    <source>
        <dbReference type="ARBA" id="ARBA00022801"/>
    </source>
</evidence>
<feature type="binding site" evidence="4">
    <location>
        <position position="222"/>
    </location>
    <ligand>
        <name>pyridoxal 5'-phosphate</name>
        <dbReference type="ChEBI" id="CHEBI:597326"/>
    </ligand>
</feature>
<feature type="binding site" evidence="4">
    <location>
        <begin position="134"/>
        <end position="137"/>
    </location>
    <ligand>
        <name>pyridoxal 5'-phosphate</name>
        <dbReference type="ChEBI" id="CHEBI:597326"/>
    </ligand>
</feature>
<dbReference type="Pfam" id="PF22580">
    <property type="entry name" value="KYNU_C"/>
    <property type="match status" value="1"/>
</dbReference>
<comment type="function">
    <text evidence="4 6">Catalyzes the cleavage of L-kynurenine (L-Kyn) and L-3-hydroxykynurenine (L-3OHKyn) into anthranilic acid (AA) and 3-hydroxyanthranilic acid (3-OHAA), respectively.</text>
</comment>
<dbReference type="PANTHER" id="PTHR14084">
    <property type="entry name" value="KYNURENINASE"/>
    <property type="match status" value="1"/>
</dbReference>
<evidence type="ECO:0000313" key="7">
    <source>
        <dbReference type="EMBL" id="QDA59941.1"/>
    </source>
</evidence>
<name>A0A5B7ZXN8_9BACT</name>
<dbReference type="SUPFAM" id="SSF53383">
    <property type="entry name" value="PLP-dependent transferases"/>
    <property type="match status" value="1"/>
</dbReference>
<dbReference type="UniPathway" id="UPA00334">
    <property type="reaction ID" value="UER00455"/>
</dbReference>
<evidence type="ECO:0000256" key="1">
    <source>
        <dbReference type="ARBA" id="ARBA00022642"/>
    </source>
</evidence>
<feature type="binding site" evidence="4">
    <location>
        <position position="244"/>
    </location>
    <ligand>
        <name>pyridoxal 5'-phosphate</name>
        <dbReference type="ChEBI" id="CHEBI:597326"/>
    </ligand>
</feature>
<dbReference type="GO" id="GO:0043420">
    <property type="term" value="P:anthranilate metabolic process"/>
    <property type="evidence" value="ECO:0007669"/>
    <property type="project" value="TreeGrafter"/>
</dbReference>
<sequence length="432" mass="48021">MTFEPTLDFARQLDAQDPLRDFRNRFYIPPAPHGGDSIYLCGNSLGLQPRTARAAAEQEFTAWEQMAVEGHFNGDSPWMHYHETLADATARVVGARPLEVVVMNTLTVNLHLLLISFYRPTATRYKVLMEGGAFPSDQYALESQVKLHGFSPDEAIVELQPREGEYTLRTEDIEAKIRELGDSLATVIMGGINYYTGQVYDMAAITRAGHAVGATVGFDLAHAAGNIPLHLHDWDVDYACWCTYKYLNSGPGGTSGVFVHERFAYQPDLLRLAGWWGHDASERFKMRKGFRPMAGAAGWQLSNGQILPMAVHRAALDIVEAAGGMEALRRKSELLTGYLEFLIQRLELPASVLEIITPADPAARGCQLSLLVHQNGRRVFDELSEAGVVADWREPNVIRLAPVPLYNSFQDVYRAAELLTKAFLVKADDLKN</sequence>
<comment type="caution">
    <text evidence="4">Lacks conserved residue(s) required for the propagation of feature annotation.</text>
</comment>
<proteinExistence type="inferred from homology"/>
<protein>
    <recommendedName>
        <fullName evidence="4 5">Kynureninase</fullName>
        <ecNumber evidence="4 5">3.7.1.3</ecNumber>
    </recommendedName>
    <alternativeName>
        <fullName evidence="4">L-kynurenine hydrolase</fullName>
    </alternativeName>
</protein>
<comment type="subunit">
    <text evidence="4 6">Homodimer.</text>
</comment>
<evidence type="ECO:0000256" key="4">
    <source>
        <dbReference type="HAMAP-Rule" id="MF_01970"/>
    </source>
</evidence>
<dbReference type="UniPathway" id="UPA00253">
    <property type="reaction ID" value="UER00329"/>
</dbReference>
<evidence type="ECO:0000256" key="3">
    <source>
        <dbReference type="ARBA" id="ARBA00022898"/>
    </source>
</evidence>